<proteinExistence type="predicted"/>
<dbReference type="GO" id="GO:0003677">
    <property type="term" value="F:DNA binding"/>
    <property type="evidence" value="ECO:0007669"/>
    <property type="project" value="UniProtKB-KW"/>
</dbReference>
<dbReference type="EMBL" id="CP081958">
    <property type="protein sequence ID" value="QZP36598.1"/>
    <property type="molecule type" value="Genomic_DNA"/>
</dbReference>
<dbReference type="InterPro" id="IPR025707">
    <property type="entry name" value="DNA_bp_PD1"/>
</dbReference>
<dbReference type="AlphaFoldDB" id="A0A8T8W9U4"/>
<accession>A0A8T8W9U4</accession>
<dbReference type="InterPro" id="IPR005175">
    <property type="entry name" value="PPC_dom"/>
</dbReference>
<evidence type="ECO:0000313" key="3">
    <source>
        <dbReference type="Proteomes" id="UP000826254"/>
    </source>
</evidence>
<dbReference type="Pfam" id="PF03479">
    <property type="entry name" value="PCC"/>
    <property type="match status" value="1"/>
</dbReference>
<dbReference type="GeneID" id="67178426"/>
<keyword evidence="3" id="KW-1185">Reference proteome</keyword>
<reference evidence="2 3" key="1">
    <citation type="journal article" date="2021" name="Int. J. Syst. Evol. Microbiol.">
        <title>Halobaculum halophilum sp. nov. and Halobaculum salinum sp. nov., isolated from salt lake and saline soil.</title>
        <authorList>
            <person name="Cui H.L."/>
            <person name="Shi X.W."/>
            <person name="Yin X.M."/>
            <person name="Yang X.Y."/>
            <person name="Hou J."/>
            <person name="Zhu L."/>
        </authorList>
    </citation>
    <scope>NUCLEOTIDE SEQUENCE [LARGE SCALE GENOMIC DNA]</scope>
    <source>
        <strain evidence="2 3">NBRC 109044</strain>
    </source>
</reference>
<dbReference type="PROSITE" id="PS51742">
    <property type="entry name" value="PPC"/>
    <property type="match status" value="1"/>
</dbReference>
<dbReference type="SUPFAM" id="SSF117856">
    <property type="entry name" value="AF0104/ALDC/Ptd012-like"/>
    <property type="match status" value="1"/>
</dbReference>
<evidence type="ECO:0000259" key="1">
    <source>
        <dbReference type="PROSITE" id="PS51742"/>
    </source>
</evidence>
<dbReference type="CDD" id="cd11378">
    <property type="entry name" value="DUF296"/>
    <property type="match status" value="1"/>
</dbReference>
<dbReference type="Gene3D" id="3.30.1330.80">
    <property type="entry name" value="Hypothetical protein, similar to alpha- acetolactate decarboxylase, domain 2"/>
    <property type="match status" value="1"/>
</dbReference>
<gene>
    <name evidence="2" type="ORF">K6T50_09750</name>
</gene>
<keyword evidence="2" id="KW-0238">DNA-binding</keyword>
<evidence type="ECO:0000313" key="2">
    <source>
        <dbReference type="EMBL" id="QZP36598.1"/>
    </source>
</evidence>
<dbReference type="KEGG" id="hmp:K6T50_09750"/>
<dbReference type="RefSeq" id="WP_222606418.1">
    <property type="nucleotide sequence ID" value="NZ_CP081958.1"/>
</dbReference>
<dbReference type="PANTHER" id="PTHR34988">
    <property type="entry name" value="PROTEIN, PUTATIVE-RELATED"/>
    <property type="match status" value="1"/>
</dbReference>
<name>A0A8T8W9U4_9EURY</name>
<organism evidence="2 3">
    <name type="scientific">Halobaculum magnesiiphilum</name>
    <dbReference type="NCBI Taxonomy" id="1017351"/>
    <lineage>
        <taxon>Archaea</taxon>
        <taxon>Methanobacteriati</taxon>
        <taxon>Methanobacteriota</taxon>
        <taxon>Stenosarchaea group</taxon>
        <taxon>Halobacteria</taxon>
        <taxon>Halobacteriales</taxon>
        <taxon>Haloferacaceae</taxon>
        <taxon>Halobaculum</taxon>
    </lineage>
</organism>
<feature type="domain" description="PPC" evidence="1">
    <location>
        <begin position="6"/>
        <end position="139"/>
    </location>
</feature>
<dbReference type="PANTHER" id="PTHR34988:SF1">
    <property type="entry name" value="DNA-BINDING PROTEIN"/>
    <property type="match status" value="1"/>
</dbReference>
<dbReference type="Proteomes" id="UP000826254">
    <property type="component" value="Chromosome"/>
</dbReference>
<protein>
    <submittedName>
        <fullName evidence="2">DNA-binding protein</fullName>
    </submittedName>
</protein>
<dbReference type="PIRSF" id="PIRSF016702">
    <property type="entry name" value="DNA_bp_PD1"/>
    <property type="match status" value="1"/>
</dbReference>
<sequence>MNYREVEITGEYMASLDNGADWREEIESLADEVGADAAWFNAMGAVQDAEVWFYDQEDTEYQSVTFDEPLEVAACVGNIALLEGERFAHTHAVLSRRSGQALAGHLDGGTVFAGEVYLRAFEEPLEREHDEVTDLDLWL</sequence>